<feature type="chain" id="PRO_5018705787" description="Apple domain-containing protein" evidence="3">
    <location>
        <begin position="20"/>
        <end position="385"/>
    </location>
</feature>
<reference evidence="5" key="2">
    <citation type="submission" date="2025-09" db="UniProtKB">
        <authorList>
            <consortium name="Ensembl"/>
        </authorList>
    </citation>
    <scope>IDENTIFICATION</scope>
</reference>
<accession>A0A3Q3VSX4</accession>
<dbReference type="PANTHER" id="PTHR33946">
    <property type="match status" value="1"/>
</dbReference>
<feature type="domain" description="Apple" evidence="4">
    <location>
        <begin position="105"/>
        <end position="195"/>
    </location>
</feature>
<dbReference type="SMART" id="SM00223">
    <property type="entry name" value="APPLE"/>
    <property type="match status" value="4"/>
</dbReference>
<evidence type="ECO:0000256" key="3">
    <source>
        <dbReference type="SAM" id="SignalP"/>
    </source>
</evidence>
<sequence length="385" mass="43674">MGTYSILVGLLFVCSLTFSQECIRELKENVDFPGSDIVQMFAADAKHCQRLCTEHPSCLFFTFVRPDWTIDTTHFYCYLKSTPTGKPTIEKGILGVTSGFSLKPCSPDKMPCLSQVYHNVDFFGTDYRTLFTADHEECQRVCTHDPSCQFFTFVNGIYSPEKIRHKCHLKFSWVVPRIPIIRATAGVVSGFSHKVQMPYFPFDTECEGKLFPNTDIPGSDMQVLPAASPQHCQTLCSAYPDCTYFSFDSGDYGCYLKKNPNEMVMEANVGITSGLPAHFCQLNSSTRTLTSTLIITDWVKVPFEGVDYNLSDIRFELADDPDTCQKICTADFNCQFYTYAREDFFDPTYRRRCYLKRVITIPAPPNIVKLNNVVSGFSLKNCEMN</sequence>
<dbReference type="Proteomes" id="UP000261620">
    <property type="component" value="Unplaced"/>
</dbReference>
<dbReference type="STRING" id="94237.ENSMMOP00000001702"/>
<name>A0A3Q3VSX4_MOLML</name>
<evidence type="ECO:0000259" key="4">
    <source>
        <dbReference type="PROSITE" id="PS50948"/>
    </source>
</evidence>
<reference evidence="5" key="1">
    <citation type="submission" date="2025-08" db="UniProtKB">
        <authorList>
            <consortium name="Ensembl"/>
        </authorList>
    </citation>
    <scope>IDENTIFICATION</scope>
</reference>
<dbReference type="GO" id="GO:0006508">
    <property type="term" value="P:proteolysis"/>
    <property type="evidence" value="ECO:0007669"/>
    <property type="project" value="InterPro"/>
</dbReference>
<keyword evidence="6" id="KW-1185">Reference proteome</keyword>
<dbReference type="PROSITE" id="PS00495">
    <property type="entry name" value="APPLE"/>
    <property type="match status" value="1"/>
</dbReference>
<keyword evidence="3" id="KW-0732">Signal</keyword>
<keyword evidence="1" id="KW-0677">Repeat</keyword>
<dbReference type="SUPFAM" id="SSF57414">
    <property type="entry name" value="Hairpin loop containing domain-like"/>
    <property type="match status" value="2"/>
</dbReference>
<dbReference type="InterPro" id="IPR003609">
    <property type="entry name" value="Pan_app"/>
</dbReference>
<evidence type="ECO:0000313" key="6">
    <source>
        <dbReference type="Proteomes" id="UP000261620"/>
    </source>
</evidence>
<dbReference type="Pfam" id="PF00024">
    <property type="entry name" value="PAN_1"/>
    <property type="match status" value="3"/>
</dbReference>
<proteinExistence type="predicted"/>
<dbReference type="Ensembl" id="ENSMMOT00000001734.1">
    <property type="protein sequence ID" value="ENSMMOP00000001702.1"/>
    <property type="gene ID" value="ENSMMOG00000001428.1"/>
</dbReference>
<dbReference type="OMA" id="ADAYGCC"/>
<dbReference type="PANTHER" id="PTHR33946:SF4">
    <property type="entry name" value="COAGULATION FACTOR XI"/>
    <property type="match status" value="1"/>
</dbReference>
<feature type="domain" description="Apple" evidence="4">
    <location>
        <begin position="206"/>
        <end position="280"/>
    </location>
</feature>
<dbReference type="Pfam" id="PF14295">
    <property type="entry name" value="PAN_4"/>
    <property type="match status" value="1"/>
</dbReference>
<dbReference type="AlphaFoldDB" id="A0A3Q3VSX4"/>
<evidence type="ECO:0000256" key="2">
    <source>
        <dbReference type="ARBA" id="ARBA00023157"/>
    </source>
</evidence>
<dbReference type="InterPro" id="IPR000177">
    <property type="entry name" value="Apple"/>
</dbReference>
<dbReference type="Gene3D" id="3.50.4.10">
    <property type="entry name" value="Hepatocyte Growth Factor"/>
    <property type="match status" value="4"/>
</dbReference>
<protein>
    <recommendedName>
        <fullName evidence="4">Apple domain-containing protein</fullName>
    </recommendedName>
</protein>
<keyword evidence="2" id="KW-1015">Disulfide bond</keyword>
<dbReference type="CDD" id="cd01100">
    <property type="entry name" value="APPLE_Factor_XI_like"/>
    <property type="match status" value="4"/>
</dbReference>
<organism evidence="5 6">
    <name type="scientific">Mola mola</name>
    <name type="common">Ocean sunfish</name>
    <name type="synonym">Tetraodon mola</name>
    <dbReference type="NCBI Taxonomy" id="94237"/>
    <lineage>
        <taxon>Eukaryota</taxon>
        <taxon>Metazoa</taxon>
        <taxon>Chordata</taxon>
        <taxon>Craniata</taxon>
        <taxon>Vertebrata</taxon>
        <taxon>Euteleostomi</taxon>
        <taxon>Actinopterygii</taxon>
        <taxon>Neopterygii</taxon>
        <taxon>Teleostei</taxon>
        <taxon>Neoteleostei</taxon>
        <taxon>Acanthomorphata</taxon>
        <taxon>Eupercaria</taxon>
        <taxon>Tetraodontiformes</taxon>
        <taxon>Molidae</taxon>
        <taxon>Mola</taxon>
    </lineage>
</organism>
<dbReference type="PROSITE" id="PS50948">
    <property type="entry name" value="PAN"/>
    <property type="match status" value="2"/>
</dbReference>
<evidence type="ECO:0000313" key="5">
    <source>
        <dbReference type="Ensembl" id="ENSMMOP00000001702.1"/>
    </source>
</evidence>
<evidence type="ECO:0000256" key="1">
    <source>
        <dbReference type="ARBA" id="ARBA00022737"/>
    </source>
</evidence>
<feature type="signal peptide" evidence="3">
    <location>
        <begin position="1"/>
        <end position="19"/>
    </location>
</feature>
<dbReference type="PRINTS" id="PR00005">
    <property type="entry name" value="APPLEDOMAIN"/>
</dbReference>
<dbReference type="GO" id="GO:0005576">
    <property type="term" value="C:extracellular region"/>
    <property type="evidence" value="ECO:0007669"/>
    <property type="project" value="InterPro"/>
</dbReference>